<dbReference type="GO" id="GO:0008483">
    <property type="term" value="F:transaminase activity"/>
    <property type="evidence" value="ECO:0007669"/>
    <property type="project" value="UniProtKB-KW"/>
</dbReference>
<dbReference type="RefSeq" id="WP_345444966.1">
    <property type="nucleotide sequence ID" value="NZ_BAABKP010000001.1"/>
</dbReference>
<dbReference type="InterPro" id="IPR015421">
    <property type="entry name" value="PyrdxlP-dep_Trfase_major"/>
</dbReference>
<comment type="caution">
    <text evidence="6">The sequence shown here is derived from an EMBL/GenBank/DDBJ whole genome shotgun (WGS) entry which is preliminary data.</text>
</comment>
<dbReference type="InterPro" id="IPR015422">
    <property type="entry name" value="PyrdxlP-dep_Trfase_small"/>
</dbReference>
<organism evidence="6 7">
    <name type="scientific">Rothia endophytica</name>
    <dbReference type="NCBI Taxonomy" id="1324766"/>
    <lineage>
        <taxon>Bacteria</taxon>
        <taxon>Bacillati</taxon>
        <taxon>Actinomycetota</taxon>
        <taxon>Actinomycetes</taxon>
        <taxon>Micrococcales</taxon>
        <taxon>Micrococcaceae</taxon>
        <taxon>Rothia</taxon>
    </lineage>
</organism>
<feature type="domain" description="Aminotransferase class I/classII large" evidence="5">
    <location>
        <begin position="40"/>
        <end position="397"/>
    </location>
</feature>
<evidence type="ECO:0000259" key="5">
    <source>
        <dbReference type="Pfam" id="PF00155"/>
    </source>
</evidence>
<dbReference type="Gene3D" id="3.90.1150.10">
    <property type="entry name" value="Aspartate Aminotransferase, domain 1"/>
    <property type="match status" value="1"/>
</dbReference>
<dbReference type="PANTHER" id="PTHR43807:SF20">
    <property type="entry name" value="FI04487P"/>
    <property type="match status" value="1"/>
</dbReference>
<keyword evidence="3" id="KW-0808">Transferase</keyword>
<dbReference type="EMBL" id="BAABKP010000001">
    <property type="protein sequence ID" value="GAA4792098.1"/>
    <property type="molecule type" value="Genomic_DNA"/>
</dbReference>
<keyword evidence="2 6" id="KW-0032">Aminotransferase</keyword>
<dbReference type="InterPro" id="IPR004839">
    <property type="entry name" value="Aminotransferase_I/II_large"/>
</dbReference>
<dbReference type="Gene3D" id="3.40.640.10">
    <property type="entry name" value="Type I PLP-dependent aspartate aminotransferase-like (Major domain)"/>
    <property type="match status" value="1"/>
</dbReference>
<name>A0ABP9BAX3_9MICC</name>
<proteinExistence type="predicted"/>
<keyword evidence="7" id="KW-1185">Reference proteome</keyword>
<evidence type="ECO:0000313" key="7">
    <source>
        <dbReference type="Proteomes" id="UP001500187"/>
    </source>
</evidence>
<accession>A0ABP9BAX3</accession>
<dbReference type="PANTHER" id="PTHR43807">
    <property type="entry name" value="FI04487P"/>
    <property type="match status" value="1"/>
</dbReference>
<dbReference type="InterPro" id="IPR051326">
    <property type="entry name" value="Kynurenine-oxoglutarate_AT"/>
</dbReference>
<evidence type="ECO:0000256" key="2">
    <source>
        <dbReference type="ARBA" id="ARBA00022576"/>
    </source>
</evidence>
<evidence type="ECO:0000313" key="6">
    <source>
        <dbReference type="EMBL" id="GAA4792098.1"/>
    </source>
</evidence>
<dbReference type="CDD" id="cd00609">
    <property type="entry name" value="AAT_like"/>
    <property type="match status" value="1"/>
</dbReference>
<evidence type="ECO:0000256" key="1">
    <source>
        <dbReference type="ARBA" id="ARBA00001933"/>
    </source>
</evidence>
<dbReference type="SUPFAM" id="SSF53383">
    <property type="entry name" value="PLP-dependent transferases"/>
    <property type="match status" value="1"/>
</dbReference>
<dbReference type="Proteomes" id="UP001500187">
    <property type="component" value="Unassembled WGS sequence"/>
</dbReference>
<reference evidence="7" key="1">
    <citation type="journal article" date="2019" name="Int. J. Syst. Evol. Microbiol.">
        <title>The Global Catalogue of Microorganisms (GCM) 10K type strain sequencing project: providing services to taxonomists for standard genome sequencing and annotation.</title>
        <authorList>
            <consortium name="The Broad Institute Genomics Platform"/>
            <consortium name="The Broad Institute Genome Sequencing Center for Infectious Disease"/>
            <person name="Wu L."/>
            <person name="Ma J."/>
        </authorList>
    </citation>
    <scope>NUCLEOTIDE SEQUENCE [LARGE SCALE GENOMIC DNA]</scope>
    <source>
        <strain evidence="7">JCM 18541</strain>
    </source>
</reference>
<sequence length="403" mass="43105">MVQRAYERVGQAAGLMGADGSWRSTIFEEISALANQQGALNLGQGFPDTDGPAVMLDAAAEAMRAGANQYATIAGLPALREAIAQHQQRFYDLELNPETQVLVTAGASEALASSIGALVEPGEEVILFEPYYDLYPAAVALTGAHVTTVPLLPPTFTPNLEALEAAFSERTRLIVVNDPHNPTGAVFSRSVLEKIVALAQQYDALILADQVYEHLFYPGVDFTPIQTVPGAAERTLAVSAISKTHSLTGWRVGWVTGPAHLLEAVRPVKGYFSHSAAAPLQVAAATGVALGDDFYRDFRDNYTAQRNLLVTGLAGSPWQMMEPSGTFFAIADVSQVLEAKGFADAQELCAALPQLAGVALIPLTAFVTEGFRPQVASYVRFAFCKKPEVLREAVSRLLAFTAH</sequence>
<protein>
    <submittedName>
        <fullName evidence="6">Pyridoxal phosphate-dependent aminotransferase</fullName>
    </submittedName>
</protein>
<evidence type="ECO:0000256" key="4">
    <source>
        <dbReference type="ARBA" id="ARBA00022898"/>
    </source>
</evidence>
<dbReference type="Pfam" id="PF00155">
    <property type="entry name" value="Aminotran_1_2"/>
    <property type="match status" value="1"/>
</dbReference>
<dbReference type="InterPro" id="IPR015424">
    <property type="entry name" value="PyrdxlP-dep_Trfase"/>
</dbReference>
<gene>
    <name evidence="6" type="ORF">GCM10023352_08130</name>
</gene>
<comment type="cofactor">
    <cofactor evidence="1">
        <name>pyridoxal 5'-phosphate</name>
        <dbReference type="ChEBI" id="CHEBI:597326"/>
    </cofactor>
</comment>
<keyword evidence="4" id="KW-0663">Pyridoxal phosphate</keyword>
<evidence type="ECO:0000256" key="3">
    <source>
        <dbReference type="ARBA" id="ARBA00022679"/>
    </source>
</evidence>